<sequence length="1178" mass="129241">MGLAPLTHVLFKNFLRFNPKNPEWFNRDRFVLSNGHGCMLQYVMLHLYGYPYSIDDLKNFRKLHSKTPGHPEAELPGIEVTTGPLGQGISNAVGLAIAQKHLGARYNTPEASVVEGFTYTIAGDGCLMEGVASEAASLAGHLQLGNLIAFYDDNHITIDGDIKVAFTEDVLMRFESYGWHTLTVENGDSDLQAIHDAIVEAKKVTDKPTLIKITTTIGFGSKIQGTHGVHGAPLKADDIVAIKEKWGFDPSKSFDVPQEIYDLFAKTAAKGAAEEQEWNALFEQYKAQNPEKGAELQRRINKELPADFEKLLPTYSPSDPAVASRKLSEIVLSKIFDGIPELIGGSADLTGSNLTRTSDSVDFQPPSSGLGDYTGRYIRYGVREHAMGAILNGLAAFGGIIPYAGTFLNFISYAAGALRLSALSQHQVIWVGTHDSIGLGEDGPTHQPIETLAHFRAIPNLQVWRPADGNETSAAYYQSLVSKHNPSVIALTRQNLPQLEGSSIEKARKGGYTLVEVENPDLIFVATGSEVSISVDAAKLLKTQGVNAAVVSLPDWFTFEKQSEEYKLSVFPDGAPIISVEVMTTLGWDKYSHEQIGINTFGASGPYKDVYKYFGFTPEAIAEKATKVVEFYKGSTVKSPLKKALFRLLPVFGLVSRRSFSRFTPRRNSATPGAGGRPDIDFTQYDKITEGRASIIVPKENKVFYNPIQQFNRDISVLGIRAWSQLFEAEARNQRYVPANPSEPYIDVIEALSASGLRAVRYGLEIPRVRSVLANDFSESAVDAIQRNVTFCGVEDTVHAHEGDASMTMYKHRGRNVHVVDLDPYGSATPFMDAAVQAVRDDGLLLVTCTDLGVLAGNGYPEKCFAQYGGTTVWSDACHESALRLVLNMVAASAARYGRAIEPMLSLSVDFYVRLFIRIKTSPRQVKENASKSMVVYHCRGCGSSVHQPLGKCDASDQKYGYARGPLAPENCDHCGTPHHIAGPLWAGPIHNDAFIDKMLEIEDSDDFDPAIYTTAPRIKGMLTMARDELKDVPFYFSVQQRAAVIKASSPPHRAMVSALCNAGYRVSGTHAHAGCLKTDAPYSFIWAVYRRWLADMHNGTVSHNLKAGAPGATIVRDLAAKVDAAAADDKVPEISFADHPRALELEQMRKSKFVRYQQNPQKNWGPRPRAISISKQM</sequence>
<evidence type="ECO:0000256" key="23">
    <source>
        <dbReference type="PROSITE-ProRule" id="PRU00958"/>
    </source>
</evidence>
<dbReference type="FunFam" id="3.40.50.920:FF:000003">
    <property type="entry name" value="Transketolase"/>
    <property type="match status" value="1"/>
</dbReference>
<dbReference type="PANTHER" id="PTHR43522">
    <property type="entry name" value="TRANSKETOLASE"/>
    <property type="match status" value="1"/>
</dbReference>
<evidence type="ECO:0000256" key="18">
    <source>
        <dbReference type="PIRSR" id="PIRSR605478-1"/>
    </source>
</evidence>
<dbReference type="Pfam" id="PF00456">
    <property type="entry name" value="Transketolase_N"/>
    <property type="match status" value="1"/>
</dbReference>
<feature type="binding site" evidence="20">
    <location>
        <position position="410"/>
    </location>
    <ligand>
        <name>thiamine diphosphate</name>
        <dbReference type="ChEBI" id="CHEBI:58937"/>
    </ligand>
</feature>
<dbReference type="InterPro" id="IPR055152">
    <property type="entry name" value="Transketolase-like_C_2"/>
</dbReference>
<dbReference type="SUPFAM" id="SSF52922">
    <property type="entry name" value="TK C-terminal domain-like"/>
    <property type="match status" value="1"/>
</dbReference>
<dbReference type="GO" id="GO:0000049">
    <property type="term" value="F:tRNA binding"/>
    <property type="evidence" value="ECO:0007669"/>
    <property type="project" value="UniProtKB-UniRule"/>
</dbReference>
<dbReference type="GO" id="GO:0030488">
    <property type="term" value="P:tRNA methylation"/>
    <property type="evidence" value="ECO:0007669"/>
    <property type="project" value="UniProtKB-ARBA"/>
</dbReference>
<keyword evidence="8 23" id="KW-0949">S-adenosyl-L-methionine</keyword>
<dbReference type="Pfam" id="PF22613">
    <property type="entry name" value="Transketolase_C_1"/>
    <property type="match status" value="1"/>
</dbReference>
<proteinExistence type="inferred from homology"/>
<feature type="binding site" evidence="19">
    <location>
        <position position="352"/>
    </location>
    <ligand>
        <name>substrate</name>
    </ligand>
</feature>
<evidence type="ECO:0000256" key="17">
    <source>
        <dbReference type="ARBA" id="ARBA00083299"/>
    </source>
</evidence>
<dbReference type="InterPro" id="IPR029061">
    <property type="entry name" value="THDP-binding"/>
</dbReference>
<feature type="binding site" evidence="19">
    <location>
        <position position="230"/>
    </location>
    <ligand>
        <name>substrate</name>
    </ligand>
</feature>
<comment type="catalytic activity">
    <reaction evidence="14">
        <text>D-sedoheptulose 7-phosphate + D-glyceraldehyde 3-phosphate = aldehydo-D-ribose 5-phosphate + D-xylulose 5-phosphate</text>
        <dbReference type="Rhea" id="RHEA:10508"/>
        <dbReference type="ChEBI" id="CHEBI:57483"/>
        <dbReference type="ChEBI" id="CHEBI:57737"/>
        <dbReference type="ChEBI" id="CHEBI:58273"/>
        <dbReference type="ChEBI" id="CHEBI:59776"/>
        <dbReference type="EC" id="2.2.1.1"/>
    </reaction>
</comment>
<evidence type="ECO:0000313" key="25">
    <source>
        <dbReference type="EMBL" id="KAF5096533.1"/>
    </source>
</evidence>
<dbReference type="InterPro" id="IPR029063">
    <property type="entry name" value="SAM-dependent_MTases_sf"/>
</dbReference>
<comment type="cofactor">
    <cofactor evidence="21">
        <name>Mg(2+)</name>
        <dbReference type="ChEBI" id="CHEBI:18420"/>
    </cofactor>
    <text evidence="21">Binds 1 Mg(2+) ion per subunit. Can also utilize other divalent metal cations, such as Ca(2+), Mn(2+) and Co(2+).</text>
</comment>
<dbReference type="Pfam" id="PF02779">
    <property type="entry name" value="Transket_pyr"/>
    <property type="match status" value="1"/>
</dbReference>
<dbReference type="GO" id="GO:0006098">
    <property type="term" value="P:pentose-phosphate shunt"/>
    <property type="evidence" value="ECO:0007669"/>
    <property type="project" value="TreeGrafter"/>
</dbReference>
<evidence type="ECO:0000256" key="2">
    <source>
        <dbReference type="ARBA" id="ARBA00007131"/>
    </source>
</evidence>
<feature type="binding site" evidence="20">
    <location>
        <position position="154"/>
    </location>
    <ligand>
        <name>thiamine diphosphate</name>
        <dbReference type="ChEBI" id="CHEBI:58937"/>
    </ligand>
</feature>
<protein>
    <recommendedName>
        <fullName evidence="4">transketolase</fullName>
        <ecNumber evidence="4">2.2.1.1</ecNumber>
    </recommendedName>
    <alternativeName>
        <fullName evidence="16">tRNA 2,2-dimethylguanosine-26 methyltransferase</fullName>
    </alternativeName>
    <alternativeName>
        <fullName evidence="15">tRNA(guanine-26,N(2)-N(2)) methyltransferase</fullName>
    </alternativeName>
    <alternativeName>
        <fullName evidence="17">tRNA(m(2,2)G26)dimethyltransferase</fullName>
    </alternativeName>
</protein>
<dbReference type="EMBL" id="QQZK01000113">
    <property type="protein sequence ID" value="KAF5096533.1"/>
    <property type="molecule type" value="Genomic_DNA"/>
</dbReference>
<dbReference type="PROSITE" id="PS00802">
    <property type="entry name" value="TRANSKETOLASE_2"/>
    <property type="match status" value="1"/>
</dbReference>
<dbReference type="Gene3D" id="3.30.56.70">
    <property type="entry name" value="N2,N2-dimethylguanosine tRNA methyltransferase, C-terminal domain"/>
    <property type="match status" value="1"/>
</dbReference>
<evidence type="ECO:0000256" key="19">
    <source>
        <dbReference type="PIRSR" id="PIRSR605478-2"/>
    </source>
</evidence>
<evidence type="ECO:0000256" key="16">
    <source>
        <dbReference type="ARBA" id="ARBA00082896"/>
    </source>
</evidence>
<keyword evidence="5 23" id="KW-0820">tRNA-binding</keyword>
<dbReference type="PANTHER" id="PTHR43522:SF2">
    <property type="entry name" value="TRANSKETOLASE 1-RELATED"/>
    <property type="match status" value="1"/>
</dbReference>
<dbReference type="FunFam" id="3.40.50.970:FF:000003">
    <property type="entry name" value="Transketolase"/>
    <property type="match status" value="1"/>
</dbReference>
<dbReference type="FunFam" id="3.30.56.70:FF:000001">
    <property type="entry name" value="tRNA (guanine(26)-N(2))-dimethyltransferase"/>
    <property type="match status" value="1"/>
</dbReference>
<keyword evidence="13 20" id="KW-0786">Thiamine pyrophosphate</keyword>
<dbReference type="SUPFAM" id="SSF53335">
    <property type="entry name" value="S-adenosyl-L-methionine-dependent methyltransferases"/>
    <property type="match status" value="1"/>
</dbReference>
<reference evidence="25" key="2">
    <citation type="submission" date="2020-01" db="EMBL/GenBank/DDBJ databases">
        <authorList>
            <person name="Perkins V."/>
            <person name="Lessard M.-H."/>
            <person name="Dugat-Bony E."/>
            <person name="Frenette M."/>
            <person name="Labrie S."/>
        </authorList>
    </citation>
    <scope>NUCLEOTIDE SEQUENCE</scope>
    <source>
        <strain evidence="25">LMA-70</strain>
    </source>
</reference>
<evidence type="ECO:0000259" key="24">
    <source>
        <dbReference type="SMART" id="SM00861"/>
    </source>
</evidence>
<feature type="binding site" evidence="19">
    <location>
        <position position="325"/>
    </location>
    <ligand>
        <name>substrate</name>
    </ligand>
</feature>
<keyword evidence="12 23" id="KW-0694">RNA-binding</keyword>
<keyword evidence="9 23" id="KW-0819">tRNA processing</keyword>
<dbReference type="FunFam" id="3.40.50.970:FF:000004">
    <property type="entry name" value="Transketolase"/>
    <property type="match status" value="1"/>
</dbReference>
<dbReference type="FunFam" id="3.40.50.150:FF:000051">
    <property type="entry name" value="tRNA (guanine(26)-N(2))-dimethyltransferase"/>
    <property type="match status" value="1"/>
</dbReference>
<evidence type="ECO:0000256" key="20">
    <source>
        <dbReference type="PIRSR" id="PIRSR605478-3"/>
    </source>
</evidence>
<dbReference type="Gene3D" id="3.40.50.920">
    <property type="match status" value="1"/>
</dbReference>
<dbReference type="InterPro" id="IPR002905">
    <property type="entry name" value="Trm1"/>
</dbReference>
<dbReference type="NCBIfam" id="TIGR00232">
    <property type="entry name" value="tktlase_bact"/>
    <property type="match status" value="1"/>
</dbReference>
<dbReference type="GO" id="GO:0005634">
    <property type="term" value="C:nucleus"/>
    <property type="evidence" value="ECO:0007669"/>
    <property type="project" value="TreeGrafter"/>
</dbReference>
<dbReference type="InterPro" id="IPR042296">
    <property type="entry name" value="tRNA_met_Trm1_C"/>
</dbReference>
<evidence type="ECO:0000256" key="8">
    <source>
        <dbReference type="ARBA" id="ARBA00022691"/>
    </source>
</evidence>
<keyword evidence="11 21" id="KW-0460">Magnesium</keyword>
<comment type="similarity">
    <text evidence="2">Belongs to the transketolase family.</text>
</comment>
<dbReference type="SMART" id="SM00861">
    <property type="entry name" value="Transket_pyr"/>
    <property type="match status" value="1"/>
</dbReference>
<accession>A0A9P5G3B8</accession>
<dbReference type="InterPro" id="IPR005474">
    <property type="entry name" value="Transketolase_N"/>
</dbReference>
<feature type="binding site" evidence="21">
    <location>
        <position position="154"/>
    </location>
    <ligand>
        <name>Mg(2+)</name>
        <dbReference type="ChEBI" id="CHEBI:18420"/>
    </ligand>
</feature>
<feature type="binding site" evidence="19">
    <location>
        <position position="442"/>
    </location>
    <ligand>
        <name>substrate</name>
    </ligand>
</feature>
<evidence type="ECO:0000256" key="3">
    <source>
        <dbReference type="ARBA" id="ARBA00011738"/>
    </source>
</evidence>
<comment type="similarity">
    <text evidence="23">Belongs to the class I-like SAM-binding methyltransferase superfamily. Trm1 family.</text>
</comment>
<comment type="cofactor">
    <cofactor evidence="20">
        <name>thiamine diphosphate</name>
        <dbReference type="ChEBI" id="CHEBI:58937"/>
    </cofactor>
    <text evidence="20">Binds 1 thiamine pyrophosphate per subunit. During the reaction, the substrate forms a covalent intermediate with the cofactor.</text>
</comment>
<feature type="binding site" evidence="20">
    <location>
        <position position="125"/>
    </location>
    <ligand>
        <name>thiamine diphosphate</name>
        <dbReference type="ChEBI" id="CHEBI:58937"/>
    </ligand>
</feature>
<evidence type="ECO:0000256" key="15">
    <source>
        <dbReference type="ARBA" id="ARBA00077143"/>
    </source>
</evidence>
<evidence type="ECO:0000256" key="21">
    <source>
        <dbReference type="PIRSR" id="PIRSR605478-4"/>
    </source>
</evidence>
<dbReference type="GO" id="GO:0005829">
    <property type="term" value="C:cytosol"/>
    <property type="evidence" value="ECO:0007669"/>
    <property type="project" value="TreeGrafter"/>
</dbReference>
<dbReference type="AlphaFoldDB" id="A0A9P5G3B8"/>
<dbReference type="Gene3D" id="3.40.50.150">
    <property type="entry name" value="Vaccinia Virus protein VP39"/>
    <property type="match status" value="1"/>
</dbReference>
<evidence type="ECO:0000256" key="12">
    <source>
        <dbReference type="ARBA" id="ARBA00022884"/>
    </source>
</evidence>
<feature type="binding site" evidence="19">
    <location>
        <position position="446"/>
    </location>
    <ligand>
        <name>substrate</name>
    </ligand>
</feature>
<evidence type="ECO:0000256" key="4">
    <source>
        <dbReference type="ARBA" id="ARBA00013152"/>
    </source>
</evidence>
<dbReference type="EC" id="2.2.1.1" evidence="4"/>
<feature type="binding site" evidence="21">
    <location>
        <position position="124"/>
    </location>
    <ligand>
        <name>Mg(2+)</name>
        <dbReference type="ChEBI" id="CHEBI:18420"/>
    </ligand>
</feature>
<dbReference type="Proteomes" id="UP000750522">
    <property type="component" value="Unassembled WGS sequence"/>
</dbReference>
<keyword evidence="6 23" id="KW-0489">Methyltransferase</keyword>
<dbReference type="InterPro" id="IPR005475">
    <property type="entry name" value="Transketolase-like_Pyr-bd"/>
</dbReference>
<organism evidence="25 26">
    <name type="scientific">Geotrichum candidum</name>
    <name type="common">Oospora lactis</name>
    <name type="synonym">Dipodascus geotrichum</name>
    <dbReference type="NCBI Taxonomy" id="1173061"/>
    <lineage>
        <taxon>Eukaryota</taxon>
        <taxon>Fungi</taxon>
        <taxon>Dikarya</taxon>
        <taxon>Ascomycota</taxon>
        <taxon>Saccharomycotina</taxon>
        <taxon>Dipodascomycetes</taxon>
        <taxon>Dipodascales</taxon>
        <taxon>Dipodascaceae</taxon>
        <taxon>Geotrichum</taxon>
    </lineage>
</organism>
<dbReference type="SUPFAM" id="SSF52518">
    <property type="entry name" value="Thiamin diphosphate-binding fold (THDP-binding)"/>
    <property type="match status" value="2"/>
</dbReference>
<keyword evidence="10 21" id="KW-0479">Metal-binding</keyword>
<dbReference type="GO" id="GO:0004802">
    <property type="term" value="F:transketolase activity"/>
    <property type="evidence" value="ECO:0007669"/>
    <property type="project" value="UniProtKB-EC"/>
</dbReference>
<gene>
    <name evidence="25" type="ORF">DV451_004188</name>
</gene>
<evidence type="ECO:0000256" key="22">
    <source>
        <dbReference type="PIRSR" id="PIRSR605478-5"/>
    </source>
</evidence>
<feature type="site" description="Important for catalytic activity" evidence="22">
    <location>
        <position position="230"/>
    </location>
</feature>
<evidence type="ECO:0000256" key="13">
    <source>
        <dbReference type="ARBA" id="ARBA00023052"/>
    </source>
</evidence>
<name>A0A9P5G3B8_GEOCN</name>
<evidence type="ECO:0000256" key="10">
    <source>
        <dbReference type="ARBA" id="ARBA00022723"/>
    </source>
</evidence>
<feature type="binding site" evidence="19">
    <location>
        <position position="434"/>
    </location>
    <ligand>
        <name>substrate</name>
    </ligand>
</feature>
<dbReference type="InterPro" id="IPR005478">
    <property type="entry name" value="Transketolase_bac-like"/>
</dbReference>
<dbReference type="GO" id="GO:0008170">
    <property type="term" value="F:N-methyltransferase activity"/>
    <property type="evidence" value="ECO:0007669"/>
    <property type="project" value="UniProtKB-ARBA"/>
</dbReference>
<dbReference type="CDD" id="cd07033">
    <property type="entry name" value="TPP_PYR_DXS_TK_like"/>
    <property type="match status" value="1"/>
</dbReference>
<feature type="binding site" evidence="19">
    <location>
        <position position="493"/>
    </location>
    <ligand>
        <name>substrate</name>
    </ligand>
</feature>
<feature type="domain" description="Transketolase-like pyrimidine-binding" evidence="24">
    <location>
        <begin position="322"/>
        <end position="498"/>
    </location>
</feature>
<comment type="cofactor">
    <cofactor evidence="1">
        <name>Co(2+)</name>
        <dbReference type="ChEBI" id="CHEBI:48828"/>
    </cofactor>
</comment>
<comment type="subunit">
    <text evidence="3">Homodimer.</text>
</comment>
<dbReference type="InterPro" id="IPR033247">
    <property type="entry name" value="Transketolase_fam"/>
</dbReference>
<feature type="binding site" evidence="21">
    <location>
        <position position="156"/>
    </location>
    <ligand>
        <name>Mg(2+)</name>
        <dbReference type="ChEBI" id="CHEBI:18420"/>
    </ligand>
</feature>
<evidence type="ECO:0000256" key="14">
    <source>
        <dbReference type="ARBA" id="ARBA00049473"/>
    </source>
</evidence>
<evidence type="ECO:0000256" key="1">
    <source>
        <dbReference type="ARBA" id="ARBA00001941"/>
    </source>
</evidence>
<dbReference type="Gene3D" id="3.40.50.970">
    <property type="match status" value="2"/>
</dbReference>
<feature type="active site" description="Proton donor" evidence="18">
    <location>
        <position position="384"/>
    </location>
</feature>
<dbReference type="GO" id="GO:0046872">
    <property type="term" value="F:metal ion binding"/>
    <property type="evidence" value="ECO:0007669"/>
    <property type="project" value="UniProtKB-KW"/>
</dbReference>
<dbReference type="NCBIfam" id="TIGR00308">
    <property type="entry name" value="TRM1"/>
    <property type="match status" value="1"/>
</dbReference>
<dbReference type="GO" id="GO:0016423">
    <property type="term" value="F:tRNA (guanine) methyltransferase activity"/>
    <property type="evidence" value="ECO:0007669"/>
    <property type="project" value="InterPro"/>
</dbReference>
<dbReference type="Pfam" id="PF02005">
    <property type="entry name" value="TRM"/>
    <property type="match status" value="1"/>
</dbReference>
<feature type="binding site" evidence="20">
    <location>
        <position position="36"/>
    </location>
    <ligand>
        <name>thiamine diphosphate</name>
        <dbReference type="ChEBI" id="CHEBI:58937"/>
    </ligand>
</feature>
<feature type="binding site" evidence="20">
    <location>
        <position position="230"/>
    </location>
    <ligand>
        <name>thiamine diphosphate</name>
        <dbReference type="ChEBI" id="CHEBI:58937"/>
    </ligand>
</feature>
<evidence type="ECO:0000313" key="26">
    <source>
        <dbReference type="Proteomes" id="UP000750522"/>
    </source>
</evidence>
<comment type="caution">
    <text evidence="25">The sequence shown here is derived from an EMBL/GenBank/DDBJ whole genome shotgun (WGS) entry which is preliminary data.</text>
</comment>
<dbReference type="InterPro" id="IPR020826">
    <property type="entry name" value="Transketolase_BS"/>
</dbReference>
<evidence type="ECO:0000256" key="9">
    <source>
        <dbReference type="ARBA" id="ARBA00022694"/>
    </source>
</evidence>
<evidence type="ECO:0000256" key="11">
    <source>
        <dbReference type="ARBA" id="ARBA00022842"/>
    </source>
</evidence>
<dbReference type="InterPro" id="IPR009014">
    <property type="entry name" value="Transketo_C/PFOR_II"/>
</dbReference>
<feature type="binding site" evidence="20">
    <location>
        <begin position="83"/>
        <end position="85"/>
    </location>
    <ligand>
        <name>thiamine diphosphate</name>
        <dbReference type="ChEBI" id="CHEBI:58937"/>
    </ligand>
</feature>
<reference evidence="25" key="1">
    <citation type="journal article" date="2020" name="Front. Microbiol.">
        <title>Phenotypic and Genetic Characterization of the Cheese Ripening Yeast Geotrichum candidum.</title>
        <authorList>
            <person name="Perkins V."/>
            <person name="Vignola S."/>
            <person name="Lessard M.H."/>
            <person name="Plante P.L."/>
            <person name="Corbeil J."/>
            <person name="Dugat-Bony E."/>
            <person name="Frenette M."/>
            <person name="Labrie S."/>
        </authorList>
    </citation>
    <scope>NUCLEOTIDE SEQUENCE</scope>
    <source>
        <strain evidence="25">LMA-70</strain>
    </source>
</reference>
<keyword evidence="7 23" id="KW-0808">Transferase</keyword>
<evidence type="ECO:0000256" key="7">
    <source>
        <dbReference type="ARBA" id="ARBA00022679"/>
    </source>
</evidence>
<evidence type="ECO:0000256" key="5">
    <source>
        <dbReference type="ARBA" id="ARBA00022555"/>
    </source>
</evidence>
<evidence type="ECO:0000256" key="6">
    <source>
        <dbReference type="ARBA" id="ARBA00022603"/>
    </source>
</evidence>
<dbReference type="PROSITE" id="PS51626">
    <property type="entry name" value="SAM_MT_TRM1"/>
    <property type="match status" value="1"/>
</dbReference>
<dbReference type="CDD" id="cd02012">
    <property type="entry name" value="TPP_TK"/>
    <property type="match status" value="1"/>
</dbReference>